<comment type="caution">
    <text evidence="2">The sequence shown here is derived from an EMBL/GenBank/DDBJ whole genome shotgun (WGS) entry which is preliminary data.</text>
</comment>
<evidence type="ECO:0000313" key="2">
    <source>
        <dbReference type="EMBL" id="KAF2866385.1"/>
    </source>
</evidence>
<evidence type="ECO:0000256" key="1">
    <source>
        <dbReference type="SAM" id="MobiDB-lite"/>
    </source>
</evidence>
<evidence type="ECO:0000313" key="3">
    <source>
        <dbReference type="Proteomes" id="UP000481861"/>
    </source>
</evidence>
<gene>
    <name evidence="2" type="ORF">BDV95DRAFT_584624</name>
</gene>
<dbReference type="Proteomes" id="UP000481861">
    <property type="component" value="Unassembled WGS sequence"/>
</dbReference>
<organism evidence="2 3">
    <name type="scientific">Massariosphaeria phaeospora</name>
    <dbReference type="NCBI Taxonomy" id="100035"/>
    <lineage>
        <taxon>Eukaryota</taxon>
        <taxon>Fungi</taxon>
        <taxon>Dikarya</taxon>
        <taxon>Ascomycota</taxon>
        <taxon>Pezizomycotina</taxon>
        <taxon>Dothideomycetes</taxon>
        <taxon>Pleosporomycetidae</taxon>
        <taxon>Pleosporales</taxon>
        <taxon>Pleosporales incertae sedis</taxon>
        <taxon>Massariosphaeria</taxon>
    </lineage>
</organism>
<name>A0A7C8MG98_9PLEO</name>
<reference evidence="2 3" key="1">
    <citation type="submission" date="2020-01" db="EMBL/GenBank/DDBJ databases">
        <authorList>
            <consortium name="DOE Joint Genome Institute"/>
            <person name="Haridas S."/>
            <person name="Albert R."/>
            <person name="Binder M."/>
            <person name="Bloem J."/>
            <person name="Labutti K."/>
            <person name="Salamov A."/>
            <person name="Andreopoulos B."/>
            <person name="Baker S.E."/>
            <person name="Barry K."/>
            <person name="Bills G."/>
            <person name="Bluhm B.H."/>
            <person name="Cannon C."/>
            <person name="Castanera R."/>
            <person name="Culley D.E."/>
            <person name="Daum C."/>
            <person name="Ezra D."/>
            <person name="Gonzalez J.B."/>
            <person name="Henrissat B."/>
            <person name="Kuo A."/>
            <person name="Liang C."/>
            <person name="Lipzen A."/>
            <person name="Lutzoni F."/>
            <person name="Magnuson J."/>
            <person name="Mondo S."/>
            <person name="Nolan M."/>
            <person name="Ohm R."/>
            <person name="Pangilinan J."/>
            <person name="Park H.-J.H."/>
            <person name="Ramirez L."/>
            <person name="Alfaro M."/>
            <person name="Sun H."/>
            <person name="Tritt A."/>
            <person name="Yoshinaga Y."/>
            <person name="Zwiers L.-H.L."/>
            <person name="Turgeon B.G."/>
            <person name="Goodwin S.B."/>
            <person name="Spatafora J.W."/>
            <person name="Crous P.W."/>
            <person name="Grigoriev I.V."/>
        </authorList>
    </citation>
    <scope>NUCLEOTIDE SEQUENCE [LARGE SCALE GENOMIC DNA]</scope>
    <source>
        <strain evidence="2 3">CBS 611.86</strain>
    </source>
</reference>
<dbReference type="AlphaFoldDB" id="A0A7C8MG98"/>
<sequence length="180" mass="19579">MLTELFHIGTTLAHPPARKLTLDIQLKKLNSVPSVRSCRTANERVEKSRLWWLVVCGVVCGVVEEKSLPAWGIYTAGYRPAYPRCSARFGDSGCPSNLLIIAWLRLHTSTTYHVVRPGGGQTPTAMGQDSRHPAWPTPAGSEMEHSELSLCGTRGLYTCCEGGGRVHACTRTGACRVTNG</sequence>
<proteinExistence type="predicted"/>
<protein>
    <submittedName>
        <fullName evidence="2">Uncharacterized protein</fullName>
    </submittedName>
</protein>
<feature type="region of interest" description="Disordered" evidence="1">
    <location>
        <begin position="118"/>
        <end position="139"/>
    </location>
</feature>
<dbReference type="EMBL" id="JAADJZ010000028">
    <property type="protein sequence ID" value="KAF2866385.1"/>
    <property type="molecule type" value="Genomic_DNA"/>
</dbReference>
<accession>A0A7C8MG98</accession>
<keyword evidence="3" id="KW-1185">Reference proteome</keyword>